<comment type="subunit">
    <text evidence="7">Interacts with TamB to form the translocation and assembly module (TAM).</text>
</comment>
<keyword evidence="4" id="KW-1134">Transmembrane beta strand</keyword>
<evidence type="ECO:0000256" key="5">
    <source>
        <dbReference type="ARBA" id="ARBA00023136"/>
    </source>
</evidence>
<dbReference type="EMBL" id="JBHSCW010000003">
    <property type="protein sequence ID" value="MFC4350913.1"/>
    <property type="molecule type" value="Genomic_DNA"/>
</dbReference>
<dbReference type="PROSITE" id="PS51257">
    <property type="entry name" value="PROKAR_LIPOPROTEIN"/>
    <property type="match status" value="1"/>
</dbReference>
<accession>A0ABV8UJD6</accession>
<evidence type="ECO:0000259" key="11">
    <source>
        <dbReference type="Pfam" id="PF17243"/>
    </source>
</evidence>
<evidence type="ECO:0000256" key="4">
    <source>
        <dbReference type="ARBA" id="ARBA00022452"/>
    </source>
</evidence>
<comment type="similarity">
    <text evidence="2">Belongs to the TamA family.</text>
</comment>
<sequence length="640" mass="71291">MTAPAARRYVPGTPTIIRLCLVFSFGLSVGGCSILEEIWSGESDSGVPPPRESTIQGVDYTTDIEGDLSDNLRSLIEESSSLLTQSERQPATPAALRRRMEDDVARFRRILRAEGYYNGTVETSVAEDAQPIQVSIEIETGQQFTLSEYNLTYHPTVPEGDNVPRNASDLGLEIGQPARAAPLNQAETRITRSLSRHGYPEATLENVRYLADPENETLRAEITVQTGPRMRFGRLQLSGLEDVRENYIRELVNWPEGATYDSREVERVRQELAGTGLFSSVIVERPQEDPEETDAQDGSEEPESTADGGEEAPVSAEVIEAPPRSIGVGVNYATDEGPGADAFWEHRNLFGENEKLHLEASVSRSRQQMQGNFRKPNFLQREQTLLFENEFRREKSDAYDELTFDQFLGLERPFGEHWTARFGPRLALTQVEENEEERRFFLAGVTGRAVFDNRDDPLNPTEGLRFSYSMTPLISLYGDRTQYIINDASASSYLSVMDEDRLVLAGRVRIGSIIGSSRGDVPANERFYAGGGGSVRGYPYQGIGPLDDDDDPVGGRALFEMSLEARFKVTDSIGVVPFIDAGQVYDTSWPTVDNLQWAAGLGLRYYTSIGPLRLDVAVPLNRRPEVDDPFQFYISIGQSF</sequence>
<dbReference type="InterPro" id="IPR000184">
    <property type="entry name" value="Bac_surfAg_D15"/>
</dbReference>
<protein>
    <recommendedName>
        <fullName evidence="3">Translocation and assembly module subunit TamA</fullName>
    </recommendedName>
    <alternativeName>
        <fullName evidence="6">Autotransporter assembly factor TamA</fullName>
    </alternativeName>
</protein>
<organism evidence="12 13">
    <name type="scientific">Fodinicurvata halophila</name>
    <dbReference type="NCBI Taxonomy" id="1419723"/>
    <lineage>
        <taxon>Bacteria</taxon>
        <taxon>Pseudomonadati</taxon>
        <taxon>Pseudomonadota</taxon>
        <taxon>Alphaproteobacteria</taxon>
        <taxon>Rhodospirillales</taxon>
        <taxon>Rhodovibrionaceae</taxon>
        <taxon>Fodinicurvata</taxon>
    </lineage>
</organism>
<dbReference type="Gene3D" id="3.10.20.310">
    <property type="entry name" value="membrane protein fhac"/>
    <property type="match status" value="1"/>
</dbReference>
<dbReference type="Pfam" id="PF07244">
    <property type="entry name" value="POTRA"/>
    <property type="match status" value="1"/>
</dbReference>
<evidence type="ECO:0000256" key="7">
    <source>
        <dbReference type="ARBA" id="ARBA00093548"/>
    </source>
</evidence>
<keyword evidence="13" id="KW-1185">Reference proteome</keyword>
<dbReference type="InterPro" id="IPR039910">
    <property type="entry name" value="D15-like"/>
</dbReference>
<comment type="subcellular location">
    <subcellularLocation>
        <location evidence="1">Cell outer membrane</location>
    </subcellularLocation>
</comment>
<name>A0ABV8UJD6_9PROT</name>
<keyword evidence="4" id="KW-0812">Transmembrane</keyword>
<evidence type="ECO:0000259" key="10">
    <source>
        <dbReference type="Pfam" id="PF07244"/>
    </source>
</evidence>
<evidence type="ECO:0000256" key="6">
    <source>
        <dbReference type="ARBA" id="ARBA00033063"/>
    </source>
</evidence>
<feature type="domain" description="TamA POTRA" evidence="11">
    <location>
        <begin position="63"/>
        <end position="139"/>
    </location>
</feature>
<comment type="caution">
    <text evidence="12">The sequence shown here is derived from an EMBL/GenBank/DDBJ whole genome shotgun (WGS) entry which is preliminary data.</text>
</comment>
<dbReference type="Gene3D" id="2.40.160.50">
    <property type="entry name" value="membrane protein fhac: a member of the omp85/tpsb transporter family"/>
    <property type="match status" value="1"/>
</dbReference>
<feature type="domain" description="POTRA" evidence="10">
    <location>
        <begin position="231"/>
        <end position="289"/>
    </location>
</feature>
<dbReference type="Pfam" id="PF17243">
    <property type="entry name" value="POTRA_TamA_1"/>
    <property type="match status" value="1"/>
</dbReference>
<evidence type="ECO:0000259" key="9">
    <source>
        <dbReference type="Pfam" id="PF01103"/>
    </source>
</evidence>
<dbReference type="PANTHER" id="PTHR12815:SF42">
    <property type="entry name" value="BACTERIAL SURFACE ANTIGEN (D15) DOMAIN-CONTAINING PROTEIN"/>
    <property type="match status" value="1"/>
</dbReference>
<keyword evidence="5" id="KW-0472">Membrane</keyword>
<gene>
    <name evidence="12" type="ORF">ACFOW6_05090</name>
</gene>
<evidence type="ECO:0000313" key="12">
    <source>
        <dbReference type="EMBL" id="MFC4350913.1"/>
    </source>
</evidence>
<feature type="region of interest" description="Disordered" evidence="8">
    <location>
        <begin position="279"/>
        <end position="312"/>
    </location>
</feature>
<feature type="domain" description="Bacterial surface antigen (D15)" evidence="9">
    <location>
        <begin position="348"/>
        <end position="640"/>
    </location>
</feature>
<feature type="compositionally biased region" description="Acidic residues" evidence="8">
    <location>
        <begin position="289"/>
        <end position="310"/>
    </location>
</feature>
<evidence type="ECO:0000256" key="1">
    <source>
        <dbReference type="ARBA" id="ARBA00004442"/>
    </source>
</evidence>
<evidence type="ECO:0000313" key="13">
    <source>
        <dbReference type="Proteomes" id="UP001595799"/>
    </source>
</evidence>
<dbReference type="InterPro" id="IPR035243">
    <property type="entry name" value="TamA_POTRA_Dom_1"/>
</dbReference>
<evidence type="ECO:0000256" key="3">
    <source>
        <dbReference type="ARBA" id="ARBA00015419"/>
    </source>
</evidence>
<dbReference type="Proteomes" id="UP001595799">
    <property type="component" value="Unassembled WGS sequence"/>
</dbReference>
<dbReference type="RefSeq" id="WP_382421257.1">
    <property type="nucleotide sequence ID" value="NZ_JBHSCW010000003.1"/>
</dbReference>
<evidence type="ECO:0000256" key="2">
    <source>
        <dbReference type="ARBA" id="ARBA00010248"/>
    </source>
</evidence>
<evidence type="ECO:0000256" key="8">
    <source>
        <dbReference type="SAM" id="MobiDB-lite"/>
    </source>
</evidence>
<proteinExistence type="inferred from homology"/>
<reference evidence="13" key="1">
    <citation type="journal article" date="2019" name="Int. J. Syst. Evol. Microbiol.">
        <title>The Global Catalogue of Microorganisms (GCM) 10K type strain sequencing project: providing services to taxonomists for standard genome sequencing and annotation.</title>
        <authorList>
            <consortium name="The Broad Institute Genomics Platform"/>
            <consortium name="The Broad Institute Genome Sequencing Center for Infectious Disease"/>
            <person name="Wu L."/>
            <person name="Ma J."/>
        </authorList>
    </citation>
    <scope>NUCLEOTIDE SEQUENCE [LARGE SCALE GENOMIC DNA]</scope>
    <source>
        <strain evidence="13">CECT 8472</strain>
    </source>
</reference>
<dbReference type="PANTHER" id="PTHR12815">
    <property type="entry name" value="SORTING AND ASSEMBLY MACHINERY SAMM50 PROTEIN FAMILY MEMBER"/>
    <property type="match status" value="1"/>
</dbReference>
<dbReference type="Pfam" id="PF01103">
    <property type="entry name" value="Omp85"/>
    <property type="match status" value="1"/>
</dbReference>
<dbReference type="InterPro" id="IPR010827">
    <property type="entry name" value="BamA/TamA_POTRA"/>
</dbReference>